<reference evidence="1" key="1">
    <citation type="journal article" date="2020" name="Stud. Mycol.">
        <title>101 Dothideomycetes genomes: a test case for predicting lifestyles and emergence of pathogens.</title>
        <authorList>
            <person name="Haridas S."/>
            <person name="Albert R."/>
            <person name="Binder M."/>
            <person name="Bloem J."/>
            <person name="Labutti K."/>
            <person name="Salamov A."/>
            <person name="Andreopoulos B."/>
            <person name="Baker S."/>
            <person name="Barry K."/>
            <person name="Bills G."/>
            <person name="Bluhm B."/>
            <person name="Cannon C."/>
            <person name="Castanera R."/>
            <person name="Culley D."/>
            <person name="Daum C."/>
            <person name="Ezra D."/>
            <person name="Gonzalez J."/>
            <person name="Henrissat B."/>
            <person name="Kuo A."/>
            <person name="Liang C."/>
            <person name="Lipzen A."/>
            <person name="Lutzoni F."/>
            <person name="Magnuson J."/>
            <person name="Mondo S."/>
            <person name="Nolan M."/>
            <person name="Ohm R."/>
            <person name="Pangilinan J."/>
            <person name="Park H.-J."/>
            <person name="Ramirez L."/>
            <person name="Alfaro M."/>
            <person name="Sun H."/>
            <person name="Tritt A."/>
            <person name="Yoshinaga Y."/>
            <person name="Zwiers L.-H."/>
            <person name="Turgeon B."/>
            <person name="Goodwin S."/>
            <person name="Spatafora J."/>
            <person name="Crous P."/>
            <person name="Grigoriev I."/>
        </authorList>
    </citation>
    <scope>NUCLEOTIDE SEQUENCE</scope>
    <source>
        <strain evidence="1">CBS 125425</strain>
    </source>
</reference>
<organism evidence="1 2">
    <name type="scientific">Polyplosphaeria fusca</name>
    <dbReference type="NCBI Taxonomy" id="682080"/>
    <lineage>
        <taxon>Eukaryota</taxon>
        <taxon>Fungi</taxon>
        <taxon>Dikarya</taxon>
        <taxon>Ascomycota</taxon>
        <taxon>Pezizomycotina</taxon>
        <taxon>Dothideomycetes</taxon>
        <taxon>Pleosporomycetidae</taxon>
        <taxon>Pleosporales</taxon>
        <taxon>Tetraplosphaeriaceae</taxon>
        <taxon>Polyplosphaeria</taxon>
    </lineage>
</organism>
<proteinExistence type="predicted"/>
<evidence type="ECO:0000313" key="2">
    <source>
        <dbReference type="Proteomes" id="UP000799444"/>
    </source>
</evidence>
<evidence type="ECO:0000313" key="1">
    <source>
        <dbReference type="EMBL" id="KAF2737278.1"/>
    </source>
</evidence>
<name>A0A9P4V5H6_9PLEO</name>
<accession>A0A9P4V5H6</accession>
<comment type="caution">
    <text evidence="1">The sequence shown here is derived from an EMBL/GenBank/DDBJ whole genome shotgun (WGS) entry which is preliminary data.</text>
</comment>
<dbReference type="EMBL" id="ML996117">
    <property type="protein sequence ID" value="KAF2737278.1"/>
    <property type="molecule type" value="Genomic_DNA"/>
</dbReference>
<dbReference type="Proteomes" id="UP000799444">
    <property type="component" value="Unassembled WGS sequence"/>
</dbReference>
<protein>
    <submittedName>
        <fullName evidence="1">Uncharacterized protein</fullName>
    </submittedName>
</protein>
<sequence length="91" mass="9889">MLVRWSCNFSRFRARLGGYEKGEWGFCGVRRVAAGGEVCGADRMGGLGLGFAGPDVWVLGFGLGLERGEVTWTVLFLRVLGGGYDDGVVRW</sequence>
<keyword evidence="2" id="KW-1185">Reference proteome</keyword>
<dbReference type="AlphaFoldDB" id="A0A9P4V5H6"/>
<gene>
    <name evidence="1" type="ORF">EJ04DRAFT_125000</name>
</gene>